<proteinExistence type="predicted"/>
<dbReference type="AlphaFoldDB" id="A0A0L8FFP1"/>
<dbReference type="EMBL" id="KQ433386">
    <property type="protein sequence ID" value="KOF62452.1"/>
    <property type="molecule type" value="Genomic_DNA"/>
</dbReference>
<sequence>MYSKVDSMECDQKFGGVFTATTIVASTFNIATEVAVLDINKQTNGCLQKCIYTIKMP</sequence>
<name>A0A0L8FFP1_OCTBM</name>
<gene>
    <name evidence="1" type="ORF">OCBIM_22023423mg</name>
</gene>
<organism evidence="1">
    <name type="scientific">Octopus bimaculoides</name>
    <name type="common">California two-spotted octopus</name>
    <dbReference type="NCBI Taxonomy" id="37653"/>
    <lineage>
        <taxon>Eukaryota</taxon>
        <taxon>Metazoa</taxon>
        <taxon>Spiralia</taxon>
        <taxon>Lophotrochozoa</taxon>
        <taxon>Mollusca</taxon>
        <taxon>Cephalopoda</taxon>
        <taxon>Coleoidea</taxon>
        <taxon>Octopodiformes</taxon>
        <taxon>Octopoda</taxon>
        <taxon>Incirrata</taxon>
        <taxon>Octopodidae</taxon>
        <taxon>Octopus</taxon>
    </lineage>
</organism>
<reference evidence="1" key="1">
    <citation type="submission" date="2015-07" db="EMBL/GenBank/DDBJ databases">
        <title>MeaNS - Measles Nucleotide Surveillance Program.</title>
        <authorList>
            <person name="Tran T."/>
            <person name="Druce J."/>
        </authorList>
    </citation>
    <scope>NUCLEOTIDE SEQUENCE</scope>
    <source>
        <strain evidence="1">UCB-OBI-ISO-001</strain>
        <tissue evidence="1">Gonad</tissue>
    </source>
</reference>
<protein>
    <submittedName>
        <fullName evidence="1">Uncharacterized protein</fullName>
    </submittedName>
</protein>
<accession>A0A0L8FFP1</accession>
<evidence type="ECO:0000313" key="1">
    <source>
        <dbReference type="EMBL" id="KOF62452.1"/>
    </source>
</evidence>